<evidence type="ECO:0000256" key="1">
    <source>
        <dbReference type="SAM" id="MobiDB-lite"/>
    </source>
</evidence>
<dbReference type="Gene3D" id="2.160.20.10">
    <property type="entry name" value="Single-stranded right-handed beta-helix, Pectin lyase-like"/>
    <property type="match status" value="1"/>
</dbReference>
<name>A0ABT6EXE3_9SYNE</name>
<protein>
    <submittedName>
        <fullName evidence="4">Filamentous hemagglutinin N-terminal domain-containing protein</fullName>
    </submittedName>
</protein>
<feature type="compositionally biased region" description="Low complexity" evidence="1">
    <location>
        <begin position="1625"/>
        <end position="1635"/>
    </location>
</feature>
<evidence type="ECO:0000313" key="5">
    <source>
        <dbReference type="Proteomes" id="UP001154265"/>
    </source>
</evidence>
<keyword evidence="5" id="KW-1185">Reference proteome</keyword>
<accession>A0ABT6EXE3</accession>
<dbReference type="EMBL" id="JAKKUT010000001">
    <property type="protein sequence ID" value="MDG2989778.1"/>
    <property type="molecule type" value="Genomic_DNA"/>
</dbReference>
<dbReference type="SMART" id="SM00912">
    <property type="entry name" value="Haemagg_act"/>
    <property type="match status" value="1"/>
</dbReference>
<dbReference type="Proteomes" id="UP001154265">
    <property type="component" value="Unassembled WGS sequence"/>
</dbReference>
<feature type="compositionally biased region" description="Pro residues" evidence="1">
    <location>
        <begin position="1612"/>
        <end position="1624"/>
    </location>
</feature>
<dbReference type="InterPro" id="IPR008638">
    <property type="entry name" value="FhaB/CdiA-like_TPS"/>
</dbReference>
<evidence type="ECO:0000313" key="4">
    <source>
        <dbReference type="EMBL" id="MDG2989778.1"/>
    </source>
</evidence>
<feature type="chain" id="PRO_5045801021" evidence="2">
    <location>
        <begin position="26"/>
        <end position="1695"/>
    </location>
</feature>
<dbReference type="RefSeq" id="WP_277865692.1">
    <property type="nucleotide sequence ID" value="NZ_JAKKUT010000001.1"/>
</dbReference>
<gene>
    <name evidence="4" type="ORF">L3556_02330</name>
</gene>
<feature type="region of interest" description="Disordered" evidence="1">
    <location>
        <begin position="1612"/>
        <end position="1635"/>
    </location>
</feature>
<feature type="signal peptide" evidence="2">
    <location>
        <begin position="1"/>
        <end position="25"/>
    </location>
</feature>
<evidence type="ECO:0000256" key="2">
    <source>
        <dbReference type="SAM" id="SignalP"/>
    </source>
</evidence>
<dbReference type="InterPro" id="IPR012334">
    <property type="entry name" value="Pectin_lyas_fold"/>
</dbReference>
<sequence length="1695" mass="171332">MFNIIRRWFAPLAVLGCLLPLPAIAQITPAVGGTGTTVTVNGQQFDIGGGAFSRDGKNLFHLFKQFGLSDGQIANFLSNSKVQNILAGVNGGDVSYINGLIQVTGGNSNLYLLNPAGIVFGPNAQLNVPAAFHASTAHRVHFDGGVFDINGFNDYANLVGNPTGFEFLSTGIIVNEGNLAVGPAQNLTLMGHQVFNTGTLSAPGGRITIQAVPETGMVRISQEGMILSLEIPADRIPEDGVIEAVDLPRLITGGTDRPRVNSVVHNPDGSISLVHDPSKVNMPVEGATTVASGTMDVSSPEGVGGQINVLGSNVAFVNAQLNASGGAGGGTILGGGDYLGDSAGTGRLDSSFNAQHLYVDNNTVMNADAVTQGQGGTVINWADNSTIFHGFISAQGGILGGDGGFAEVSGRERLVYDGMTDLRATLGQTGTLLLDPKNISIEPSGPPSSVTNLLFANNPADDVTITIFSLANALTTASVTLQANNDIISIDPNNGYTFLNPANGTLTLQAGRSINFNISFSQPNLNIVLVANESNANGVIAANRDNGPAFITFGSTILPSAISSLTATISTGDGRTGTAAETGNITLNRITAPNGITATNNGLTAGSSVIVNSPLSSTTGPVVLNSTHDIAINNTINTGENVTLNAGGSVTQNGTGVITANGLELLGAGTFTLTNAGNNITTLAGNTTGAISFRDADGFAIGTVNTTGLTSTGNITLNAAGNVTQNGTGVITANGLELLGAGTFTLTNTSNNITTLASNTTGAISYTDADSFTVGTVNTTRGIRTPGNVTLTAGGTINVIAGATNSPFEAIGPSNIVTLDAGEDIILGTQPFTNQYGDITASQIILNADRDITVQNTTWLTATGANGFQATAGRNFNLINPSPVNPSRVRATAANAPLTITTGAAGKITLNSNTTGAIQAGSGGTITLNTNELDLLSGTVQSTNGQLFIQPVTASTTIGIGDGAMGTLNLDTAEINRLGDGFSQITIGSATGSGNIDIRTAAFQDNVLIRTPTGTGTINLNGNLSTGNTTETAGSITLQAGQNIIGNSGSSITTTNQNVLLDADRSIALTSSNISTGNGSITLNANQGATPASGNFVGINLNNANLTTTGGNINLSGRGGNIGSGNRGISQTGGSQVISSSGSITYLGKGGTVGTGSERNHGIYFGNGVANTTTLIESGSGQISLTGQGGMGDNGRNHGVYHESNTDATNSNAITRTTTGNIIYSGTSGTGGSSNYGIFLTGKGATITSTSGTVDLTGHSQATGGANNFGILQQWGGQIISGGNISVTGSSANNDPGIFTSGGTSGAGDFLQGVIRGTSTNSITLTADRQNLDWMQLETTGNGTLLIRPLDPATSIGIGNGATGTLNLSNTALSKIQDGFSLITIGSENGTGLIEVAGTVHPFNDNLQLRNSSGGIQINSALNVGANNLTLNSGGTVTQTAPIIAQGVAITGSGDTTLDHPNNQIQTIAANTTGNITVVTGTDLAVDTVNPDGIENSQTVVLQSTTGNITLNQPINATQDITLAADQNFINNAGVNALIAGGRWLVYATSPEGNINGWSVLGGSQQFSTTYPAPSGFAGNGFVYSVAAPPLPPVTSSPVILSTAPTINIPAVPSPPSSPAPPMAPTSSSSGSAPPIIFTPVDLPLPSNLSTILQGQEEEEMPLEQSLCQLLEEGEETVLEINGVPVESVLAEQCR</sequence>
<dbReference type="Pfam" id="PF05860">
    <property type="entry name" value="TPS"/>
    <property type="match status" value="1"/>
</dbReference>
<organism evidence="4 5">
    <name type="scientific">Candidatus Synechococcus calcipolaris G9</name>
    <dbReference type="NCBI Taxonomy" id="1497997"/>
    <lineage>
        <taxon>Bacteria</taxon>
        <taxon>Bacillati</taxon>
        <taxon>Cyanobacteriota</taxon>
        <taxon>Cyanophyceae</taxon>
        <taxon>Synechococcales</taxon>
        <taxon>Synechococcaceae</taxon>
        <taxon>Synechococcus</taxon>
    </lineage>
</organism>
<comment type="caution">
    <text evidence="4">The sequence shown here is derived from an EMBL/GenBank/DDBJ whole genome shotgun (WGS) entry which is preliminary data.</text>
</comment>
<dbReference type="NCBIfam" id="TIGR01901">
    <property type="entry name" value="adhes_NPXG"/>
    <property type="match status" value="1"/>
</dbReference>
<reference evidence="4" key="1">
    <citation type="journal article" date="2022" name="Genome Biol. Evol.">
        <title>A New Gene Family Diagnostic for Intracellular Biomineralization of Amorphous Ca Carbonates by Cyanobacteria.</title>
        <authorList>
            <person name="Benzerara K."/>
            <person name="Duprat E."/>
            <person name="Bitard-Feildel T."/>
            <person name="Caumes G."/>
            <person name="Cassier-Chauvat C."/>
            <person name="Chauvat F."/>
            <person name="Dezi M."/>
            <person name="Diop S.I."/>
            <person name="Gaschignard G."/>
            <person name="Gorgen S."/>
            <person name="Gugger M."/>
            <person name="Lopez-Garcia P."/>
            <person name="Millet M."/>
            <person name="Skouri-Panet F."/>
            <person name="Moreira D."/>
            <person name="Callebaut I."/>
        </authorList>
    </citation>
    <scope>NUCLEOTIDE SEQUENCE</scope>
    <source>
        <strain evidence="4">G9</strain>
    </source>
</reference>
<keyword evidence="2" id="KW-0732">Signal</keyword>
<dbReference type="SUPFAM" id="SSF51126">
    <property type="entry name" value="Pectin lyase-like"/>
    <property type="match status" value="1"/>
</dbReference>
<feature type="domain" description="Filamentous haemagglutinin FhaB/tRNA nuclease CdiA-like TPS" evidence="3">
    <location>
        <begin position="29"/>
        <end position="143"/>
    </location>
</feature>
<evidence type="ECO:0000259" key="3">
    <source>
        <dbReference type="SMART" id="SM00912"/>
    </source>
</evidence>
<proteinExistence type="predicted"/>
<reference evidence="4" key="2">
    <citation type="submission" date="2022-01" db="EMBL/GenBank/DDBJ databases">
        <authorList>
            <person name="Zivanovic Y."/>
            <person name="Moreira D."/>
            <person name="Lopez-Garcia P."/>
        </authorList>
    </citation>
    <scope>NUCLEOTIDE SEQUENCE</scope>
    <source>
        <strain evidence="4">G9</strain>
    </source>
</reference>
<dbReference type="InterPro" id="IPR011050">
    <property type="entry name" value="Pectin_lyase_fold/virulence"/>
</dbReference>